<dbReference type="PANTHER" id="PTHR38440:SF1">
    <property type="entry name" value="UPF0398 PROTEIN SPR0331"/>
    <property type="match status" value="1"/>
</dbReference>
<dbReference type="KEGG" id="fpla:A4U99_16075"/>
<sequence>MEGKTCCVTGHRDIPADETAHVKVALRQEIGKAVNDGFTVFLSGFADGVDQYFAEIILELQNKNPDLKLIAVLPYRKRKDSLCQKEHTNTLLDACAEVIIIQEEYRPNVYSKRNRYMVEHADRVIAVYDGREKGGTVKTIRYAHQFRKELREIPVGLILDKNRTNLGQNRI</sequence>
<dbReference type="Pfam" id="PF06908">
    <property type="entry name" value="YpsA"/>
    <property type="match status" value="1"/>
</dbReference>
<gene>
    <name evidence="1" type="ORF">I5Q84_11435</name>
</gene>
<name>A0AAX1KF94_FLAPL</name>
<reference evidence="1 2" key="1">
    <citation type="submission" date="2020-11" db="EMBL/GenBank/DDBJ databases">
        <title>Closed and high quality bacterial genomes of the OMM12 community.</title>
        <authorList>
            <person name="Marbouty M."/>
            <person name="Lamy-Besnier Q."/>
            <person name="Debarbieux L."/>
            <person name="Koszul R."/>
        </authorList>
    </citation>
    <scope>NUCLEOTIDE SEQUENCE [LARGE SCALE GENOMIC DNA]</scope>
    <source>
        <strain evidence="1 2">YL31</strain>
    </source>
</reference>
<dbReference type="Proteomes" id="UP000595792">
    <property type="component" value="Chromosome"/>
</dbReference>
<protein>
    <submittedName>
        <fullName evidence="1">DUF1273 family protein</fullName>
    </submittedName>
</protein>
<proteinExistence type="predicted"/>
<evidence type="ECO:0000313" key="2">
    <source>
        <dbReference type="Proteomes" id="UP000595792"/>
    </source>
</evidence>
<accession>A0AAX1KF94</accession>
<evidence type="ECO:0000313" key="1">
    <source>
        <dbReference type="EMBL" id="QQR04601.1"/>
    </source>
</evidence>
<dbReference type="AlphaFoldDB" id="A0AAX1KF94"/>
<dbReference type="InterPro" id="IPR010697">
    <property type="entry name" value="YspA"/>
</dbReference>
<dbReference type="SUPFAM" id="SSF102405">
    <property type="entry name" value="MCP/YpsA-like"/>
    <property type="match status" value="1"/>
</dbReference>
<dbReference type="Gene3D" id="3.40.50.450">
    <property type="match status" value="1"/>
</dbReference>
<dbReference type="EMBL" id="CP065315">
    <property type="protein sequence ID" value="QQR04601.1"/>
    <property type="molecule type" value="Genomic_DNA"/>
</dbReference>
<dbReference type="PANTHER" id="PTHR38440">
    <property type="entry name" value="UPF0398 PROTEIN YPSA"/>
    <property type="match status" value="1"/>
</dbReference>
<organism evidence="1 2">
    <name type="scientific">Flavonifractor plautii</name>
    <name type="common">Fusobacterium plautii</name>
    <dbReference type="NCBI Taxonomy" id="292800"/>
    <lineage>
        <taxon>Bacteria</taxon>
        <taxon>Bacillati</taxon>
        <taxon>Bacillota</taxon>
        <taxon>Clostridia</taxon>
        <taxon>Eubacteriales</taxon>
        <taxon>Oscillospiraceae</taxon>
        <taxon>Flavonifractor</taxon>
    </lineage>
</organism>
<dbReference type="RefSeq" id="WP_065535478.1">
    <property type="nucleotide sequence ID" value="NZ_CP015406.2"/>
</dbReference>